<dbReference type="Gene3D" id="3.40.50.970">
    <property type="match status" value="1"/>
</dbReference>
<feature type="coiled-coil region" evidence="11">
    <location>
        <begin position="361"/>
        <end position="388"/>
    </location>
</feature>
<name>G9QMB1_9BACI</name>
<dbReference type="EC" id="1.2.4.1" evidence="3 10"/>
<evidence type="ECO:0000256" key="6">
    <source>
        <dbReference type="ARBA" id="ARBA00023052"/>
    </source>
</evidence>
<comment type="catalytic activity">
    <reaction evidence="9 10">
        <text>N(6)-[(R)-lipoyl]-L-lysyl-[protein] + pyruvate + H(+) = N(6)-[(R)-S(8)-acetyldihydrolipoyl]-L-lysyl-[protein] + CO2</text>
        <dbReference type="Rhea" id="RHEA:19189"/>
        <dbReference type="Rhea" id="RHEA-COMP:10474"/>
        <dbReference type="Rhea" id="RHEA-COMP:10478"/>
        <dbReference type="ChEBI" id="CHEBI:15361"/>
        <dbReference type="ChEBI" id="CHEBI:15378"/>
        <dbReference type="ChEBI" id="CHEBI:16526"/>
        <dbReference type="ChEBI" id="CHEBI:83099"/>
        <dbReference type="ChEBI" id="CHEBI:83111"/>
        <dbReference type="EC" id="1.2.4.1"/>
    </reaction>
</comment>
<evidence type="ECO:0000256" key="8">
    <source>
        <dbReference type="ARBA" id="ARBA00025211"/>
    </source>
</evidence>
<dbReference type="PANTHER" id="PTHR43380:SF1">
    <property type="entry name" value="2-OXOISOVALERATE DEHYDROGENASE SUBUNIT ALPHA, MITOCHONDRIAL"/>
    <property type="match status" value="1"/>
</dbReference>
<evidence type="ECO:0000259" key="12">
    <source>
        <dbReference type="Pfam" id="PF00676"/>
    </source>
</evidence>
<evidence type="ECO:0000256" key="9">
    <source>
        <dbReference type="ARBA" id="ARBA00051231"/>
    </source>
</evidence>
<dbReference type="NCBIfam" id="TIGR03181">
    <property type="entry name" value="PDH_E1_alph_x"/>
    <property type="match status" value="1"/>
</dbReference>
<dbReference type="Proteomes" id="UP000011747">
    <property type="component" value="Unassembled WGS sequence"/>
</dbReference>
<organism evidence="13 14">
    <name type="scientific">Bacillus smithii 7_3_47FAA</name>
    <dbReference type="NCBI Taxonomy" id="665952"/>
    <lineage>
        <taxon>Bacteria</taxon>
        <taxon>Bacillati</taxon>
        <taxon>Bacillota</taxon>
        <taxon>Bacilli</taxon>
        <taxon>Bacillales</taxon>
        <taxon>Bacillaceae</taxon>
        <taxon>Bacillus</taxon>
    </lineage>
</organism>
<sequence>MVQFAVLFHTQADSLITIVIVGVRNCYLGYSVTKYEHCYGRKEEVTRMSAKANKAPLDVKKKIKAIEDQFEMFQILNEEGKVVNEAALPELTDEQLQELMRRMVFTRILDQRSISLNRQGRLGFYAPTAGQEASQIASHFALEKEDWIAPGYRDVPQIVWHGVPLSQAFLWSRGHYMGGQMPEGVRALPPQIIIGAQYVQTAGIALGLKKRGEKAVAVTYTGDGGSSQGDFYEGINFAGAFKAPAIFIVQNNQFAISTPREKQTAAKTIAQKGVAAGIPSIQVDGMDPLAVYAAVRDARERAVNGEGPTLIETICYRFGPHTMSGDDPTRYRSSELDTEWERKDPIVRFRKFLEGKGLWNEEMENETIEKAKEEIKAAIKKADEAPKQKVTDLISIMYEELPYNLKEQYELYKEKESK</sequence>
<dbReference type="Pfam" id="PF00676">
    <property type="entry name" value="E1_dh"/>
    <property type="match status" value="1"/>
</dbReference>
<evidence type="ECO:0000256" key="4">
    <source>
        <dbReference type="ARBA" id="ARBA00014159"/>
    </source>
</evidence>
<comment type="cofactor">
    <cofactor evidence="1 10">
        <name>thiamine diphosphate</name>
        <dbReference type="ChEBI" id="CHEBI:58937"/>
    </cofactor>
</comment>
<keyword evidence="7 10" id="KW-0670">Pyruvate</keyword>
<evidence type="ECO:0000256" key="10">
    <source>
        <dbReference type="RuleBase" id="RU366007"/>
    </source>
</evidence>
<evidence type="ECO:0000313" key="14">
    <source>
        <dbReference type="Proteomes" id="UP000011747"/>
    </source>
</evidence>
<dbReference type="InterPro" id="IPR050771">
    <property type="entry name" value="Alpha-ketoacid_DH_E1_comp"/>
</dbReference>
<dbReference type="PANTHER" id="PTHR43380">
    <property type="entry name" value="2-OXOISOVALERATE DEHYDROGENASE SUBUNIT ALPHA, MITOCHONDRIAL"/>
    <property type="match status" value="1"/>
</dbReference>
<protein>
    <recommendedName>
        <fullName evidence="4 10">Pyruvate dehydrogenase E1 component subunit alpha</fullName>
        <ecNumber evidence="3 10">1.2.4.1</ecNumber>
    </recommendedName>
</protein>
<evidence type="ECO:0000256" key="11">
    <source>
        <dbReference type="SAM" id="Coils"/>
    </source>
</evidence>
<dbReference type="GO" id="GO:0004739">
    <property type="term" value="F:pyruvate dehydrogenase (acetyl-transferring) activity"/>
    <property type="evidence" value="ECO:0007669"/>
    <property type="project" value="UniProtKB-UniRule"/>
</dbReference>
<keyword evidence="14" id="KW-1185">Reference proteome</keyword>
<keyword evidence="6 10" id="KW-0786">Thiamine pyrophosphate</keyword>
<dbReference type="AlphaFoldDB" id="G9QMB1"/>
<dbReference type="CDD" id="cd02000">
    <property type="entry name" value="TPP_E1_PDC_ADC_BCADC"/>
    <property type="match status" value="1"/>
</dbReference>
<dbReference type="SUPFAM" id="SSF52518">
    <property type="entry name" value="Thiamin diphosphate-binding fold (THDP-binding)"/>
    <property type="match status" value="1"/>
</dbReference>
<evidence type="ECO:0000313" key="13">
    <source>
        <dbReference type="EMBL" id="EHL77156.1"/>
    </source>
</evidence>
<gene>
    <name evidence="13" type="ORF">HMPREF1015_00678</name>
</gene>
<keyword evidence="11" id="KW-0175">Coiled coil</keyword>
<proteinExistence type="predicted"/>
<dbReference type="EMBL" id="ACWF01000118">
    <property type="protein sequence ID" value="EHL77156.1"/>
    <property type="molecule type" value="Genomic_DNA"/>
</dbReference>
<dbReference type="HOGENOM" id="CLU_029393_1_0_9"/>
<evidence type="ECO:0000256" key="3">
    <source>
        <dbReference type="ARBA" id="ARBA00012281"/>
    </source>
</evidence>
<evidence type="ECO:0000256" key="2">
    <source>
        <dbReference type="ARBA" id="ARBA00011870"/>
    </source>
</evidence>
<evidence type="ECO:0000256" key="5">
    <source>
        <dbReference type="ARBA" id="ARBA00023002"/>
    </source>
</evidence>
<dbReference type="FunFam" id="3.40.50.970:FF:000023">
    <property type="entry name" value="Pyruvate dehydrogenase E1 component subunit alpha"/>
    <property type="match status" value="1"/>
</dbReference>
<comment type="function">
    <text evidence="8 10">The pyruvate dehydrogenase complex catalyzes the overall conversion of pyruvate to acetyl-CoA and CO(2). It contains multiple copies of three enzymatic components: pyruvate dehydrogenase (E1), dihydrolipoamide acetyltransferase (E2) and lipoamide dehydrogenase (E3).</text>
</comment>
<accession>G9QMB1</accession>
<reference evidence="13 14" key="1">
    <citation type="submission" date="2011-09" db="EMBL/GenBank/DDBJ databases">
        <title>The Genome Sequence of Bacillus smithii 7_3_47FAA.</title>
        <authorList>
            <consortium name="The Broad Institute Genome Sequencing Platform"/>
            <person name="Earl A."/>
            <person name="Ward D."/>
            <person name="Feldgarden M."/>
            <person name="Gevers D."/>
            <person name="Daigneault M."/>
            <person name="Strauss J."/>
            <person name="Allen-Vercoe E."/>
            <person name="Young S.K."/>
            <person name="Zeng Q."/>
            <person name="Gargeya S."/>
            <person name="Fitzgerald M."/>
            <person name="Haas B."/>
            <person name="Abouelleil A."/>
            <person name="Alvarado L."/>
            <person name="Arachchi H.M."/>
            <person name="Berlin A."/>
            <person name="Brown A."/>
            <person name="Chapman S.B."/>
            <person name="Chen Z."/>
            <person name="Dunbar C."/>
            <person name="Freedman E."/>
            <person name="Gearin G."/>
            <person name="Goldberg J."/>
            <person name="Griggs A."/>
            <person name="Gujja S."/>
            <person name="Heiman D."/>
            <person name="Howarth C."/>
            <person name="Larson L."/>
            <person name="Lui A."/>
            <person name="MacDonald P.J.P."/>
            <person name="Montmayeur A."/>
            <person name="Murphy C."/>
            <person name="Neiman D."/>
            <person name="Pearson M."/>
            <person name="Priest M."/>
            <person name="Roberts A."/>
            <person name="Saif S."/>
            <person name="Shea T."/>
            <person name="Shenoy N."/>
            <person name="Sisk P."/>
            <person name="Stolte C."/>
            <person name="Sykes S."/>
            <person name="Wortman J."/>
            <person name="Nusbaum C."/>
            <person name="Birren B."/>
        </authorList>
    </citation>
    <scope>NUCLEOTIDE SEQUENCE [LARGE SCALE GENOMIC DNA]</scope>
    <source>
        <strain evidence="13 14">7_3_47FAA</strain>
    </source>
</reference>
<dbReference type="GO" id="GO:0009083">
    <property type="term" value="P:branched-chain amino acid catabolic process"/>
    <property type="evidence" value="ECO:0007669"/>
    <property type="project" value="TreeGrafter"/>
</dbReference>
<evidence type="ECO:0000256" key="7">
    <source>
        <dbReference type="ARBA" id="ARBA00023317"/>
    </source>
</evidence>
<evidence type="ECO:0000256" key="1">
    <source>
        <dbReference type="ARBA" id="ARBA00001964"/>
    </source>
</evidence>
<dbReference type="PATRIC" id="fig|665952.3.peg.2224"/>
<dbReference type="InterPro" id="IPR029061">
    <property type="entry name" value="THDP-binding"/>
</dbReference>
<feature type="domain" description="Dehydrogenase E1 component" evidence="12">
    <location>
        <begin position="100"/>
        <end position="390"/>
    </location>
</feature>
<comment type="subunit">
    <text evidence="2 10">Heterodimer of an alpha and a beta chain.</text>
</comment>
<dbReference type="InterPro" id="IPR001017">
    <property type="entry name" value="DH_E1"/>
</dbReference>
<keyword evidence="5 10" id="KW-0560">Oxidoreductase</keyword>
<comment type="caution">
    <text evidence="13">The sequence shown here is derived from an EMBL/GenBank/DDBJ whole genome shotgun (WGS) entry which is preliminary data.</text>
</comment>
<dbReference type="InterPro" id="IPR017596">
    <property type="entry name" value="PdhA/BkdA"/>
</dbReference>